<dbReference type="PANTHER" id="PTHR24369:SF210">
    <property type="entry name" value="CHAOPTIN-RELATED"/>
    <property type="match status" value="1"/>
</dbReference>
<evidence type="ECO:0000256" key="3">
    <source>
        <dbReference type="ARBA" id="ARBA00022737"/>
    </source>
</evidence>
<keyword evidence="5" id="KW-1185">Reference proteome</keyword>
<dbReference type="SUPFAM" id="SSF52058">
    <property type="entry name" value="L domain-like"/>
    <property type="match status" value="1"/>
</dbReference>
<dbReference type="PANTHER" id="PTHR24369">
    <property type="entry name" value="ANTIGEN BSP, PUTATIVE-RELATED"/>
    <property type="match status" value="1"/>
</dbReference>
<organism evidence="4 5">
    <name type="scientific">Plakobranchus ocellatus</name>
    <dbReference type="NCBI Taxonomy" id="259542"/>
    <lineage>
        <taxon>Eukaryota</taxon>
        <taxon>Metazoa</taxon>
        <taxon>Spiralia</taxon>
        <taxon>Lophotrochozoa</taxon>
        <taxon>Mollusca</taxon>
        <taxon>Gastropoda</taxon>
        <taxon>Heterobranchia</taxon>
        <taxon>Euthyneura</taxon>
        <taxon>Panpulmonata</taxon>
        <taxon>Sacoglossa</taxon>
        <taxon>Placobranchoidea</taxon>
        <taxon>Plakobranchidae</taxon>
        <taxon>Plakobranchus</taxon>
    </lineage>
</organism>
<evidence type="ECO:0000313" key="5">
    <source>
        <dbReference type="Proteomes" id="UP000735302"/>
    </source>
</evidence>
<evidence type="ECO:0000256" key="2">
    <source>
        <dbReference type="ARBA" id="ARBA00022729"/>
    </source>
</evidence>
<dbReference type="Pfam" id="PF13855">
    <property type="entry name" value="LRR_8"/>
    <property type="match status" value="2"/>
</dbReference>
<dbReference type="SMART" id="SM00369">
    <property type="entry name" value="LRR_TYP"/>
    <property type="match status" value="7"/>
</dbReference>
<dbReference type="InterPro" id="IPR001611">
    <property type="entry name" value="Leu-rich_rpt"/>
</dbReference>
<comment type="caution">
    <text evidence="4">The sequence shown here is derived from an EMBL/GenBank/DDBJ whole genome shotgun (WGS) entry which is preliminary data.</text>
</comment>
<dbReference type="PROSITE" id="PS51450">
    <property type="entry name" value="LRR"/>
    <property type="match status" value="2"/>
</dbReference>
<dbReference type="AlphaFoldDB" id="A0AAV3Z817"/>
<proteinExistence type="predicted"/>
<dbReference type="GO" id="GO:0005886">
    <property type="term" value="C:plasma membrane"/>
    <property type="evidence" value="ECO:0007669"/>
    <property type="project" value="TreeGrafter"/>
</dbReference>
<evidence type="ECO:0000313" key="4">
    <source>
        <dbReference type="EMBL" id="GFN91639.1"/>
    </source>
</evidence>
<dbReference type="InterPro" id="IPR003591">
    <property type="entry name" value="Leu-rich_rpt_typical-subtyp"/>
</dbReference>
<keyword evidence="2" id="KW-0732">Signal</keyword>
<reference evidence="4 5" key="1">
    <citation type="journal article" date="2021" name="Elife">
        <title>Chloroplast acquisition without the gene transfer in kleptoplastic sea slugs, Plakobranchus ocellatus.</title>
        <authorList>
            <person name="Maeda T."/>
            <person name="Takahashi S."/>
            <person name="Yoshida T."/>
            <person name="Shimamura S."/>
            <person name="Takaki Y."/>
            <person name="Nagai Y."/>
            <person name="Toyoda A."/>
            <person name="Suzuki Y."/>
            <person name="Arimoto A."/>
            <person name="Ishii H."/>
            <person name="Satoh N."/>
            <person name="Nishiyama T."/>
            <person name="Hasebe M."/>
            <person name="Maruyama T."/>
            <person name="Minagawa J."/>
            <person name="Obokata J."/>
            <person name="Shigenobu S."/>
        </authorList>
    </citation>
    <scope>NUCLEOTIDE SEQUENCE [LARGE SCALE GENOMIC DNA]</scope>
</reference>
<dbReference type="Proteomes" id="UP000735302">
    <property type="component" value="Unassembled WGS sequence"/>
</dbReference>
<name>A0AAV3Z817_9GAST</name>
<keyword evidence="1" id="KW-0433">Leucine-rich repeat</keyword>
<keyword evidence="3" id="KW-0677">Repeat</keyword>
<dbReference type="Gene3D" id="3.80.10.10">
    <property type="entry name" value="Ribonuclease Inhibitor"/>
    <property type="match status" value="2"/>
</dbReference>
<accession>A0AAV3Z817</accession>
<dbReference type="EMBL" id="BLXT01002155">
    <property type="protein sequence ID" value="GFN91639.1"/>
    <property type="molecule type" value="Genomic_DNA"/>
</dbReference>
<dbReference type="SMART" id="SM00365">
    <property type="entry name" value="LRR_SD22"/>
    <property type="match status" value="3"/>
</dbReference>
<dbReference type="InterPro" id="IPR050541">
    <property type="entry name" value="LRR_TM_domain-containing"/>
</dbReference>
<sequence>MKAVCFGPQCALEKQTVPLSRKTRAVSRAYCPKYCNCIRAGSVVSCRGGGLLEIPSQEGALKSADKLYLQDNKITEIRKGVFSRMRTLNYLWLNGNRIKTIENGAFEGLIQVFDFYLRDNLIERIPASTFIGADVPLTKRIYLQNNNLKSIESGAFHNMKELKTIDLSNNRITHISQDAFKGLTNLQELYLYKNLLTSACWVTGNAKSFQSLEWFGIQSNRLKTLPTNLLGSLPSDINLNLEPNPLICDRVLKLIYDALMARVNKRYMEYDLSSWSCENPQNPSHMIKVADLSDDKLEALELAMEDATQPTKLQYSQASPRVGHSQSPLVMICTCTGVFGLLRWSIAS</sequence>
<gene>
    <name evidence="4" type="ORF">PoB_001814500</name>
</gene>
<keyword evidence="4" id="KW-0675">Receptor</keyword>
<evidence type="ECO:0000256" key="1">
    <source>
        <dbReference type="ARBA" id="ARBA00022614"/>
    </source>
</evidence>
<protein>
    <submittedName>
        <fullName evidence="4">Variable lymphocyte receptor</fullName>
    </submittedName>
</protein>
<dbReference type="InterPro" id="IPR032675">
    <property type="entry name" value="LRR_dom_sf"/>
</dbReference>